<accession>A0AAV4NA35</accession>
<organism evidence="1 2">
    <name type="scientific">Caerostris extrusa</name>
    <name type="common">Bark spider</name>
    <name type="synonym">Caerostris bankana</name>
    <dbReference type="NCBI Taxonomy" id="172846"/>
    <lineage>
        <taxon>Eukaryota</taxon>
        <taxon>Metazoa</taxon>
        <taxon>Ecdysozoa</taxon>
        <taxon>Arthropoda</taxon>
        <taxon>Chelicerata</taxon>
        <taxon>Arachnida</taxon>
        <taxon>Araneae</taxon>
        <taxon>Araneomorphae</taxon>
        <taxon>Entelegynae</taxon>
        <taxon>Araneoidea</taxon>
        <taxon>Araneidae</taxon>
        <taxon>Caerostris</taxon>
    </lineage>
</organism>
<comment type="caution">
    <text evidence="1">The sequence shown here is derived from an EMBL/GenBank/DDBJ whole genome shotgun (WGS) entry which is preliminary data.</text>
</comment>
<name>A0AAV4NA35_CAEEX</name>
<evidence type="ECO:0000313" key="2">
    <source>
        <dbReference type="Proteomes" id="UP001054945"/>
    </source>
</evidence>
<dbReference type="Proteomes" id="UP001054945">
    <property type="component" value="Unassembled WGS sequence"/>
</dbReference>
<protein>
    <submittedName>
        <fullName evidence="1">Uncharacterized protein</fullName>
    </submittedName>
</protein>
<dbReference type="AlphaFoldDB" id="A0AAV4NA35"/>
<keyword evidence="2" id="KW-1185">Reference proteome</keyword>
<reference evidence="1 2" key="1">
    <citation type="submission" date="2021-06" db="EMBL/GenBank/DDBJ databases">
        <title>Caerostris extrusa draft genome.</title>
        <authorList>
            <person name="Kono N."/>
            <person name="Arakawa K."/>
        </authorList>
    </citation>
    <scope>NUCLEOTIDE SEQUENCE [LARGE SCALE GENOMIC DNA]</scope>
</reference>
<dbReference type="EMBL" id="BPLR01003045">
    <property type="protein sequence ID" value="GIX80561.1"/>
    <property type="molecule type" value="Genomic_DNA"/>
</dbReference>
<gene>
    <name evidence="1" type="ORF">CEXT_578921</name>
</gene>
<sequence>MNNLPFNKEDKRNEKQLHDKKAMLHCTTSKTQPFTYRGVKNTANSVQPYPCYTAPKLQQLQKEKLEGAQHWLFLRPGTI</sequence>
<proteinExistence type="predicted"/>
<evidence type="ECO:0000313" key="1">
    <source>
        <dbReference type="EMBL" id="GIX80561.1"/>
    </source>
</evidence>